<dbReference type="InterPro" id="IPR022754">
    <property type="entry name" value="DNA_pol_III_gamma-3"/>
</dbReference>
<dbReference type="Pfam" id="PF12169">
    <property type="entry name" value="DNA_pol3_gamma3"/>
    <property type="match status" value="1"/>
</dbReference>
<proteinExistence type="inferred from homology"/>
<comment type="caution">
    <text evidence="13">The sequence shown here is derived from an EMBL/GenBank/DDBJ whole genome shotgun (WGS) entry which is preliminary data.</text>
</comment>
<keyword evidence="9 11" id="KW-0239">DNA-directed DNA polymerase</keyword>
<evidence type="ECO:0000256" key="7">
    <source>
        <dbReference type="ARBA" id="ARBA00022833"/>
    </source>
</evidence>
<dbReference type="Gene3D" id="3.40.50.300">
    <property type="entry name" value="P-loop containing nucleotide triphosphate hydrolases"/>
    <property type="match status" value="1"/>
</dbReference>
<dbReference type="NCBIfam" id="TIGR02397">
    <property type="entry name" value="dnaX_nterm"/>
    <property type="match status" value="1"/>
</dbReference>
<dbReference type="Pfam" id="PF22608">
    <property type="entry name" value="DNAX_ATPase_lid"/>
    <property type="match status" value="1"/>
</dbReference>
<dbReference type="SMART" id="SM00382">
    <property type="entry name" value="AAA"/>
    <property type="match status" value="1"/>
</dbReference>
<dbReference type="NCBIfam" id="TIGR01128">
    <property type="entry name" value="holA"/>
    <property type="match status" value="1"/>
</dbReference>
<reference evidence="13" key="1">
    <citation type="journal article" date="2020" name="mSystems">
        <title>Genome- and Community-Level Interaction Insights into Carbon Utilization and Element Cycling Functions of Hydrothermarchaeota in Hydrothermal Sediment.</title>
        <authorList>
            <person name="Zhou Z."/>
            <person name="Liu Y."/>
            <person name="Xu W."/>
            <person name="Pan J."/>
            <person name="Luo Z.H."/>
            <person name="Li M."/>
        </authorList>
    </citation>
    <scope>NUCLEOTIDE SEQUENCE [LARGE SCALE GENOMIC DNA]</scope>
    <source>
        <strain evidence="13">SpSt-961</strain>
    </source>
</reference>
<dbReference type="GO" id="GO:0046872">
    <property type="term" value="F:metal ion binding"/>
    <property type="evidence" value="ECO:0007669"/>
    <property type="project" value="UniProtKB-KW"/>
</dbReference>
<dbReference type="InterPro" id="IPR027417">
    <property type="entry name" value="P-loop_NTPase"/>
</dbReference>
<keyword evidence="5" id="KW-0479">Metal-binding</keyword>
<dbReference type="EMBL" id="DTOZ01000037">
    <property type="protein sequence ID" value="HGE77593.1"/>
    <property type="molecule type" value="Genomic_DNA"/>
</dbReference>
<dbReference type="FunFam" id="3.40.50.300:FF:000014">
    <property type="entry name" value="DNA polymerase III subunit gamma/tau"/>
    <property type="match status" value="1"/>
</dbReference>
<evidence type="ECO:0000256" key="8">
    <source>
        <dbReference type="ARBA" id="ARBA00022840"/>
    </source>
</evidence>
<keyword evidence="6 11" id="KW-0547">Nucleotide-binding</keyword>
<dbReference type="EC" id="2.7.7.7" evidence="11"/>
<comment type="function">
    <text evidence="11">DNA polymerase III is a complex, multichain enzyme responsible for most of the replicative synthesis in bacteria. This DNA polymerase also exhibits 3' to 5' exonuclease activity.</text>
</comment>
<dbReference type="Pfam" id="PF13177">
    <property type="entry name" value="DNA_pol3_delta2"/>
    <property type="match status" value="1"/>
</dbReference>
<dbReference type="InterPro" id="IPR003593">
    <property type="entry name" value="AAA+_ATPase"/>
</dbReference>
<dbReference type="GO" id="GO:0006261">
    <property type="term" value="P:DNA-templated DNA replication"/>
    <property type="evidence" value="ECO:0007669"/>
    <property type="project" value="TreeGrafter"/>
</dbReference>
<dbReference type="InterPro" id="IPR008921">
    <property type="entry name" value="DNA_pol3_clamp-load_cplx_C"/>
</dbReference>
<evidence type="ECO:0000256" key="4">
    <source>
        <dbReference type="ARBA" id="ARBA00022705"/>
    </source>
</evidence>
<keyword evidence="2 11" id="KW-0808">Transferase</keyword>
<comment type="catalytic activity">
    <reaction evidence="10 11">
        <text>DNA(n) + a 2'-deoxyribonucleoside 5'-triphosphate = DNA(n+1) + diphosphate</text>
        <dbReference type="Rhea" id="RHEA:22508"/>
        <dbReference type="Rhea" id="RHEA-COMP:17339"/>
        <dbReference type="Rhea" id="RHEA-COMP:17340"/>
        <dbReference type="ChEBI" id="CHEBI:33019"/>
        <dbReference type="ChEBI" id="CHEBI:61560"/>
        <dbReference type="ChEBI" id="CHEBI:173112"/>
        <dbReference type="EC" id="2.7.7.7"/>
    </reaction>
</comment>
<keyword evidence="3 11" id="KW-0548">Nucleotidyltransferase</keyword>
<gene>
    <name evidence="11 13" type="primary">dnaX</name>
    <name evidence="13" type="ORF">ENX68_01165</name>
</gene>
<comment type="similarity">
    <text evidence="1 11">Belongs to the DnaX/STICHEL family.</text>
</comment>
<accession>A0A7V3VTG2</accession>
<keyword evidence="4 11" id="KW-0235">DNA replication</keyword>
<feature type="domain" description="AAA+ ATPase" evidence="12">
    <location>
        <begin position="37"/>
        <end position="179"/>
    </location>
</feature>
<comment type="subunit">
    <text evidence="11">DNA polymerase III contains a core (composed of alpha, epsilon and theta chains) that associates with a tau subunit. This core dimerizes to form the POLIII' complex. PolIII' associates with the gamma complex (composed of gamma, delta, delta', psi and chi chains) and with the beta chain to form the complete DNA polymerase III complex.</text>
</comment>
<dbReference type="InterPro" id="IPR001270">
    <property type="entry name" value="ClpA/B"/>
</dbReference>
<organism evidence="13">
    <name type="scientific">candidate division WOR-3 bacterium</name>
    <dbReference type="NCBI Taxonomy" id="2052148"/>
    <lineage>
        <taxon>Bacteria</taxon>
        <taxon>Bacteria division WOR-3</taxon>
    </lineage>
</organism>
<evidence type="ECO:0000256" key="9">
    <source>
        <dbReference type="ARBA" id="ARBA00022932"/>
    </source>
</evidence>
<dbReference type="GO" id="GO:0005524">
    <property type="term" value="F:ATP binding"/>
    <property type="evidence" value="ECO:0007669"/>
    <property type="project" value="UniProtKB-KW"/>
</dbReference>
<evidence type="ECO:0000256" key="5">
    <source>
        <dbReference type="ARBA" id="ARBA00022723"/>
    </source>
</evidence>
<evidence type="ECO:0000256" key="2">
    <source>
        <dbReference type="ARBA" id="ARBA00022679"/>
    </source>
</evidence>
<evidence type="ECO:0000256" key="3">
    <source>
        <dbReference type="ARBA" id="ARBA00022695"/>
    </source>
</evidence>
<name>A0A7V3VTG2_UNCW3</name>
<dbReference type="GO" id="GO:0003677">
    <property type="term" value="F:DNA binding"/>
    <property type="evidence" value="ECO:0007669"/>
    <property type="project" value="InterPro"/>
</dbReference>
<protein>
    <recommendedName>
        <fullName evidence="11">DNA polymerase III subunit gamma/tau</fullName>
        <ecNumber evidence="11">2.7.7.7</ecNumber>
    </recommendedName>
</protein>
<dbReference type="InterPro" id="IPR012763">
    <property type="entry name" value="DNA_pol_III_sug/sutau_N"/>
</dbReference>
<dbReference type="PANTHER" id="PTHR11669:SF0">
    <property type="entry name" value="PROTEIN STICHEL-LIKE 2"/>
    <property type="match status" value="1"/>
</dbReference>
<dbReference type="GO" id="GO:0003887">
    <property type="term" value="F:DNA-directed DNA polymerase activity"/>
    <property type="evidence" value="ECO:0007669"/>
    <property type="project" value="UniProtKB-KW"/>
</dbReference>
<evidence type="ECO:0000256" key="10">
    <source>
        <dbReference type="ARBA" id="ARBA00049244"/>
    </source>
</evidence>
<evidence type="ECO:0000259" key="12">
    <source>
        <dbReference type="SMART" id="SM00382"/>
    </source>
</evidence>
<dbReference type="GO" id="GO:0009360">
    <property type="term" value="C:DNA polymerase III complex"/>
    <property type="evidence" value="ECO:0007669"/>
    <property type="project" value="InterPro"/>
</dbReference>
<dbReference type="Gene3D" id="1.10.8.60">
    <property type="match status" value="1"/>
</dbReference>
<dbReference type="FunFam" id="1.10.8.60:FF:000013">
    <property type="entry name" value="DNA polymerase III subunit gamma/tau"/>
    <property type="match status" value="1"/>
</dbReference>
<dbReference type="SUPFAM" id="SSF48019">
    <property type="entry name" value="post-AAA+ oligomerization domain-like"/>
    <property type="match status" value="1"/>
</dbReference>
<dbReference type="AlphaFoldDB" id="A0A7V3VTG2"/>
<dbReference type="CDD" id="cd00009">
    <property type="entry name" value="AAA"/>
    <property type="match status" value="1"/>
</dbReference>
<dbReference type="Gene3D" id="1.20.272.10">
    <property type="match status" value="1"/>
</dbReference>
<dbReference type="SUPFAM" id="SSF52540">
    <property type="entry name" value="P-loop containing nucleoside triphosphate hydrolases"/>
    <property type="match status" value="1"/>
</dbReference>
<evidence type="ECO:0000313" key="13">
    <source>
        <dbReference type="EMBL" id="HGE77593.1"/>
    </source>
</evidence>
<dbReference type="InterPro" id="IPR050238">
    <property type="entry name" value="DNA_Rep/Repair_Clamp_Loader"/>
</dbReference>
<dbReference type="InterPro" id="IPR045085">
    <property type="entry name" value="HLD_clamp_pol_III_gamma_tau"/>
</dbReference>
<evidence type="ECO:0000256" key="11">
    <source>
        <dbReference type="RuleBase" id="RU364063"/>
    </source>
</evidence>
<dbReference type="PRINTS" id="PR00300">
    <property type="entry name" value="CLPPROTEASEA"/>
</dbReference>
<dbReference type="CDD" id="cd18137">
    <property type="entry name" value="HLD_clamp_pol_III_gamma_tau"/>
    <property type="match status" value="1"/>
</dbReference>
<keyword evidence="7" id="KW-0862">Zinc</keyword>
<dbReference type="InterPro" id="IPR005790">
    <property type="entry name" value="DNA_polIII_delta"/>
</dbReference>
<dbReference type="PANTHER" id="PTHR11669">
    <property type="entry name" value="REPLICATION FACTOR C / DNA POLYMERASE III GAMMA-TAU SUBUNIT"/>
    <property type="match status" value="1"/>
</dbReference>
<evidence type="ECO:0000256" key="1">
    <source>
        <dbReference type="ARBA" id="ARBA00006360"/>
    </source>
</evidence>
<dbReference type="NCBIfam" id="NF004046">
    <property type="entry name" value="PRK05563.1"/>
    <property type="match status" value="1"/>
</dbReference>
<evidence type="ECO:0000256" key="6">
    <source>
        <dbReference type="ARBA" id="ARBA00022741"/>
    </source>
</evidence>
<keyword evidence="8 11" id="KW-0067">ATP-binding</keyword>
<sequence length="476" mass="53742">MVHRVISLKYRPQSFNELTGQEHIVRSLMGAINSGSIGHAYLFAGPKGVGKTTTARIFAKSLNCINGPTVNPCQECPSCKEITGSRSIDVVEIDGASNRGIDEIRELRESIKYAPLHGRYKIYIIDEVHMLTNEAFNALLKTLEEPPPRVIFILATTNPSKVPATILSRCQRFIFKRLSINEISRRLKEIAQKEGIEITDRALYYLALRADGSIRDGESILEQLSSFVEGRITEEHVFKLIGFLGIDFYLDLINKIIKNDLAGMIILLNKGIEEGVDVIEIYKGLVGYLRKMLLARIGIDSELIEVTPEEVNLLKSINLEEARLVNLIEICLRYEDVIKRSINARIALELLFAQMVINQAGISKHKVTNENQDIFESQKVLTLKEQLCMDLNKRSPKLSAILRQTEVNVNGNEIEIIVNNDFQNKELTNNKNLLLELLNKITGQDVNLQFRLVEPKKKPSSIADTIIKMFDGEEVE</sequence>